<organism evidence="2 3">
    <name type="scientific">Thermocatellispora tengchongensis</name>
    <dbReference type="NCBI Taxonomy" id="1073253"/>
    <lineage>
        <taxon>Bacteria</taxon>
        <taxon>Bacillati</taxon>
        <taxon>Actinomycetota</taxon>
        <taxon>Actinomycetes</taxon>
        <taxon>Streptosporangiales</taxon>
        <taxon>Streptosporangiaceae</taxon>
        <taxon>Thermocatellispora</taxon>
    </lineage>
</organism>
<dbReference type="InterPro" id="IPR049517">
    <property type="entry name" value="ACX-like_C"/>
</dbReference>
<sequence>MRRSFDGRLLGQSWETPFIEMPEGRVTPGSIDELVRRFHDDYEARNGNRFPQIPVEGVTYRVHITVPAGKVEYTPVEGPVIPRHAEPGSTFPLRYLTPEPQVAGEYEREKLPPGAVVTGPAVIREALSTTFVPPGQRATVGRVGEIVIERTESA</sequence>
<dbReference type="AlphaFoldDB" id="A0A840PGX9"/>
<reference evidence="2 3" key="1">
    <citation type="submission" date="2020-08" db="EMBL/GenBank/DDBJ databases">
        <title>Genomic Encyclopedia of Type Strains, Phase IV (KMG-IV): sequencing the most valuable type-strain genomes for metagenomic binning, comparative biology and taxonomic classification.</title>
        <authorList>
            <person name="Goeker M."/>
        </authorList>
    </citation>
    <scope>NUCLEOTIDE SEQUENCE [LARGE SCALE GENOMIC DNA]</scope>
    <source>
        <strain evidence="2 3">DSM 45615</strain>
    </source>
</reference>
<dbReference type="Pfam" id="PF19278">
    <property type="entry name" value="Hydant_A_C"/>
    <property type="match status" value="1"/>
</dbReference>
<dbReference type="RefSeq" id="WP_185053639.1">
    <property type="nucleotide sequence ID" value="NZ_BAABIX010000008.1"/>
</dbReference>
<keyword evidence="3" id="KW-1185">Reference proteome</keyword>
<evidence type="ECO:0000259" key="1">
    <source>
        <dbReference type="Pfam" id="PF19278"/>
    </source>
</evidence>
<dbReference type="Proteomes" id="UP000578449">
    <property type="component" value="Unassembled WGS sequence"/>
</dbReference>
<protein>
    <submittedName>
        <fullName evidence="2">N-methylhydantoinase A/oxoprolinase/acetone carboxylase beta subunit</fullName>
    </submittedName>
</protein>
<accession>A0A840PGX9</accession>
<evidence type="ECO:0000313" key="3">
    <source>
        <dbReference type="Proteomes" id="UP000578449"/>
    </source>
</evidence>
<name>A0A840PGX9_9ACTN</name>
<evidence type="ECO:0000313" key="2">
    <source>
        <dbReference type="EMBL" id="MBB5136770.1"/>
    </source>
</evidence>
<comment type="caution">
    <text evidence="2">The sequence shown here is derived from an EMBL/GenBank/DDBJ whole genome shotgun (WGS) entry which is preliminary data.</text>
</comment>
<gene>
    <name evidence="2" type="ORF">HNP84_006521</name>
</gene>
<dbReference type="EMBL" id="JACHGN010000015">
    <property type="protein sequence ID" value="MBB5136770.1"/>
    <property type="molecule type" value="Genomic_DNA"/>
</dbReference>
<feature type="domain" description="Acetophenone carboxylase-like C-terminal" evidence="1">
    <location>
        <begin position="27"/>
        <end position="140"/>
    </location>
</feature>
<proteinExistence type="predicted"/>